<feature type="disulfide bond" description="Redox-active" evidence="8">
    <location>
        <begin position="58"/>
        <end position="61"/>
    </location>
</feature>
<keyword evidence="3 9" id="KW-0732">Signal</keyword>
<evidence type="ECO:0000256" key="8">
    <source>
        <dbReference type="PIRSR" id="PIRSR001488-1"/>
    </source>
</evidence>
<evidence type="ECO:0000256" key="7">
    <source>
        <dbReference type="PIRNR" id="PIRNR001488"/>
    </source>
</evidence>
<dbReference type="Gene3D" id="3.40.30.10">
    <property type="entry name" value="Glutaredoxin"/>
    <property type="match status" value="1"/>
</dbReference>
<proteinExistence type="inferred from homology"/>
<evidence type="ECO:0000256" key="3">
    <source>
        <dbReference type="ARBA" id="ARBA00022729"/>
    </source>
</evidence>
<gene>
    <name evidence="11" type="primary">dsbA</name>
    <name evidence="11" type="ORF">AW11_01997</name>
</gene>
<evidence type="ECO:0000313" key="11">
    <source>
        <dbReference type="EMBL" id="EXI88894.1"/>
    </source>
</evidence>
<dbReference type="InterPro" id="IPR036249">
    <property type="entry name" value="Thioredoxin-like_sf"/>
</dbReference>
<evidence type="ECO:0000256" key="5">
    <source>
        <dbReference type="ARBA" id="ARBA00023157"/>
    </source>
</evidence>
<comment type="caution">
    <text evidence="11">The sequence shown here is derived from an EMBL/GenBank/DDBJ whole genome shotgun (WGS) entry which is preliminary data.</text>
</comment>
<dbReference type="InterPro" id="IPR023205">
    <property type="entry name" value="DsbA/DsbL"/>
</dbReference>
<name>A0A011RCE6_ACCRE</name>
<dbReference type="PROSITE" id="PS00194">
    <property type="entry name" value="THIOREDOXIN_1"/>
    <property type="match status" value="1"/>
</dbReference>
<keyword evidence="4 7" id="KW-0574">Periplasm</keyword>
<keyword evidence="5 7" id="KW-1015">Disulfide bond</keyword>
<dbReference type="InterPro" id="IPR001853">
    <property type="entry name" value="DSBA-like_thioredoxin_dom"/>
</dbReference>
<dbReference type="CDD" id="cd03019">
    <property type="entry name" value="DsbA_DsbA"/>
    <property type="match status" value="1"/>
</dbReference>
<dbReference type="GO" id="GO:0015036">
    <property type="term" value="F:disulfide oxidoreductase activity"/>
    <property type="evidence" value="ECO:0007669"/>
    <property type="project" value="UniProtKB-ARBA"/>
</dbReference>
<dbReference type="Pfam" id="PF01323">
    <property type="entry name" value="DSBA"/>
    <property type="match status" value="1"/>
</dbReference>
<evidence type="ECO:0000259" key="10">
    <source>
        <dbReference type="PROSITE" id="PS51352"/>
    </source>
</evidence>
<evidence type="ECO:0000313" key="12">
    <source>
        <dbReference type="Proteomes" id="UP000022141"/>
    </source>
</evidence>
<dbReference type="STRING" id="1454004.AW11_01997"/>
<dbReference type="EMBL" id="JEMY01000024">
    <property type="protein sequence ID" value="EXI88894.1"/>
    <property type="molecule type" value="Genomic_DNA"/>
</dbReference>
<dbReference type="SUPFAM" id="SSF52833">
    <property type="entry name" value="Thioredoxin-like"/>
    <property type="match status" value="1"/>
</dbReference>
<dbReference type="InterPro" id="IPR013766">
    <property type="entry name" value="Thioredoxin_domain"/>
</dbReference>
<evidence type="ECO:0000256" key="6">
    <source>
        <dbReference type="ARBA" id="ARBA00023284"/>
    </source>
</evidence>
<evidence type="ECO:0000256" key="1">
    <source>
        <dbReference type="ARBA" id="ARBA00004418"/>
    </source>
</evidence>
<comment type="subcellular location">
    <subcellularLocation>
        <location evidence="1 7">Periplasm</location>
    </subcellularLocation>
</comment>
<dbReference type="GO" id="GO:0042597">
    <property type="term" value="C:periplasmic space"/>
    <property type="evidence" value="ECO:0007669"/>
    <property type="project" value="UniProtKB-SubCell"/>
</dbReference>
<feature type="signal peptide" evidence="9">
    <location>
        <begin position="1"/>
        <end position="25"/>
    </location>
</feature>
<dbReference type="PIRSF" id="PIRSF001488">
    <property type="entry name" value="Tdi_protein"/>
    <property type="match status" value="1"/>
</dbReference>
<evidence type="ECO:0000256" key="2">
    <source>
        <dbReference type="ARBA" id="ARBA00005791"/>
    </source>
</evidence>
<dbReference type="InterPro" id="IPR017937">
    <property type="entry name" value="Thioredoxin_CS"/>
</dbReference>
<dbReference type="PATRIC" id="fig|1454004.3.peg.2065"/>
<feature type="domain" description="Thioredoxin" evidence="10">
    <location>
        <begin position="14"/>
        <end position="162"/>
    </location>
</feature>
<reference evidence="11" key="1">
    <citation type="submission" date="2014-02" db="EMBL/GenBank/DDBJ databases">
        <title>Expanding our view of genomic diversity in Candidatus Accumulibacter clades.</title>
        <authorList>
            <person name="Skennerton C.T."/>
            <person name="Barr J.J."/>
            <person name="Slater F.R."/>
            <person name="Bond P.L."/>
            <person name="Tyson G.W."/>
        </authorList>
    </citation>
    <scope>NUCLEOTIDE SEQUENCE [LARGE SCALE GENOMIC DNA]</scope>
</reference>
<keyword evidence="12" id="KW-1185">Reference proteome</keyword>
<dbReference type="Proteomes" id="UP000022141">
    <property type="component" value="Unassembled WGS sequence"/>
</dbReference>
<evidence type="ECO:0000256" key="9">
    <source>
        <dbReference type="SAM" id="SignalP"/>
    </source>
</evidence>
<dbReference type="AlphaFoldDB" id="A0A011RCE6"/>
<dbReference type="PANTHER" id="PTHR35891:SF3">
    <property type="entry name" value="THIOL:DISULFIDE INTERCHANGE PROTEIN DSBL"/>
    <property type="match status" value="1"/>
</dbReference>
<evidence type="ECO:0000256" key="4">
    <source>
        <dbReference type="ARBA" id="ARBA00022764"/>
    </source>
</evidence>
<dbReference type="eggNOG" id="COG1651">
    <property type="taxonomic scope" value="Bacteria"/>
</dbReference>
<dbReference type="PANTHER" id="PTHR35891">
    <property type="entry name" value="THIOL:DISULFIDE INTERCHANGE PROTEIN DSBA"/>
    <property type="match status" value="1"/>
</dbReference>
<keyword evidence="6" id="KW-0676">Redox-active center</keyword>
<dbReference type="InterPro" id="IPR050824">
    <property type="entry name" value="Thiol_disulfide_DsbA"/>
</dbReference>
<comment type="similarity">
    <text evidence="2">Belongs to the thioredoxin family. DsbA subfamily.</text>
</comment>
<sequence>MQGRISGWFAAITLALLAMALPARAELVADRDYVAIVPAQISDNPAKIEVLEFFSYGCPHCADFHPLVSRWAEALPSDVVFKRVPVSFGRPQWASLARLYYALEASGELAKLDGAVFRALHQENKRLFDDKSIIAWVTAQGVDGKKFTAAYNSFGVLSQAKRADQMAQAYKIQGVPALAVAGRYLVAGKDLKGYGDLLALTDQVIAKARGEQQKK</sequence>
<protein>
    <recommendedName>
        <fullName evidence="7">Thiol:disulfide interchange protein</fullName>
    </recommendedName>
</protein>
<organism evidence="11 12">
    <name type="scientific">Accumulibacter regalis</name>
    <dbReference type="NCBI Taxonomy" id="522306"/>
    <lineage>
        <taxon>Bacteria</taxon>
        <taxon>Pseudomonadati</taxon>
        <taxon>Pseudomonadota</taxon>
        <taxon>Betaproteobacteria</taxon>
        <taxon>Candidatus Accumulibacter</taxon>
    </lineage>
</organism>
<dbReference type="PROSITE" id="PS51352">
    <property type="entry name" value="THIOREDOXIN_2"/>
    <property type="match status" value="1"/>
</dbReference>
<accession>A0A011RCE6</accession>
<feature type="chain" id="PRO_5001462288" description="Thiol:disulfide interchange protein" evidence="9">
    <location>
        <begin position="26"/>
        <end position="215"/>
    </location>
</feature>